<dbReference type="InterPro" id="IPR011009">
    <property type="entry name" value="Kinase-like_dom_sf"/>
</dbReference>
<keyword evidence="1 8" id="KW-0808">Transferase</keyword>
<dbReference type="Gene3D" id="3.30.200.20">
    <property type="entry name" value="Phosphorylase Kinase, domain 1"/>
    <property type="match status" value="1"/>
</dbReference>
<name>A0A4V2UWC9_9BURK</name>
<dbReference type="SUPFAM" id="SSF56112">
    <property type="entry name" value="Protein kinase-like (PK-like)"/>
    <property type="match status" value="1"/>
</dbReference>
<dbReference type="RefSeq" id="WP_132961794.1">
    <property type="nucleotide sequence ID" value="NZ_SMAH01000003.1"/>
</dbReference>
<dbReference type="EMBL" id="VJNC01000004">
    <property type="protein sequence ID" value="TSE22880.1"/>
    <property type="molecule type" value="Genomic_DNA"/>
</dbReference>
<organism evidence="7 9">
    <name type="scientific">Tepidimonas ignava</name>
    <dbReference type="NCBI Taxonomy" id="114249"/>
    <lineage>
        <taxon>Bacteria</taxon>
        <taxon>Pseudomonadati</taxon>
        <taxon>Pseudomonadota</taxon>
        <taxon>Betaproteobacteria</taxon>
        <taxon>Burkholderiales</taxon>
        <taxon>Tepidimonas</taxon>
    </lineage>
</organism>
<dbReference type="Proteomes" id="UP000315577">
    <property type="component" value="Unassembled WGS sequence"/>
</dbReference>
<evidence type="ECO:0000313" key="10">
    <source>
        <dbReference type="Proteomes" id="UP000315577"/>
    </source>
</evidence>
<dbReference type="AlphaFoldDB" id="A0A4V2UWC9"/>
<dbReference type="SMART" id="SM00220">
    <property type="entry name" value="S_TKc"/>
    <property type="match status" value="1"/>
</dbReference>
<dbReference type="GO" id="GO:0005524">
    <property type="term" value="F:ATP binding"/>
    <property type="evidence" value="ECO:0007669"/>
    <property type="project" value="UniProtKB-KW"/>
</dbReference>
<evidence type="ECO:0000313" key="9">
    <source>
        <dbReference type="Proteomes" id="UP000295536"/>
    </source>
</evidence>
<proteinExistence type="predicted"/>
<dbReference type="EC" id="2.7.11.1" evidence="8"/>
<evidence type="ECO:0000256" key="5">
    <source>
        <dbReference type="SAM" id="MobiDB-lite"/>
    </source>
</evidence>
<feature type="domain" description="Protein kinase" evidence="6">
    <location>
        <begin position="18"/>
        <end position="295"/>
    </location>
</feature>
<keyword evidence="3 8" id="KW-0418">Kinase</keyword>
<keyword evidence="4" id="KW-0067">ATP-binding</keyword>
<evidence type="ECO:0000256" key="3">
    <source>
        <dbReference type="ARBA" id="ARBA00022777"/>
    </source>
</evidence>
<dbReference type="CDD" id="cd14014">
    <property type="entry name" value="STKc_PknB_like"/>
    <property type="match status" value="1"/>
</dbReference>
<dbReference type="InterPro" id="IPR008271">
    <property type="entry name" value="Ser/Thr_kinase_AS"/>
</dbReference>
<comment type="caution">
    <text evidence="7">The sequence shown here is derived from an EMBL/GenBank/DDBJ whole genome shotgun (WGS) entry which is preliminary data.</text>
</comment>
<evidence type="ECO:0000313" key="8">
    <source>
        <dbReference type="EMBL" id="TSE22880.1"/>
    </source>
</evidence>
<protein>
    <submittedName>
        <fullName evidence="8">Serine/threonine-protein kinase D</fullName>
        <ecNumber evidence="8">2.7.11.1</ecNumber>
    </submittedName>
</protein>
<dbReference type="PROSITE" id="PS50011">
    <property type="entry name" value="PROTEIN_KINASE_DOM"/>
    <property type="match status" value="1"/>
</dbReference>
<dbReference type="GO" id="GO:0004674">
    <property type="term" value="F:protein serine/threonine kinase activity"/>
    <property type="evidence" value="ECO:0007669"/>
    <property type="project" value="UniProtKB-EC"/>
</dbReference>
<keyword evidence="10" id="KW-1185">Reference proteome</keyword>
<dbReference type="InterPro" id="IPR000719">
    <property type="entry name" value="Prot_kinase_dom"/>
</dbReference>
<evidence type="ECO:0000313" key="7">
    <source>
        <dbReference type="EMBL" id="TCS99037.1"/>
    </source>
</evidence>
<reference evidence="8 10" key="2">
    <citation type="submission" date="2019-07" db="EMBL/GenBank/DDBJ databases">
        <title>Tepidimonas ignava SPS-1037 draft genome.</title>
        <authorList>
            <person name="Da Costa M.S."/>
            <person name="Froufe H.J.C."/>
            <person name="Egas C."/>
            <person name="Albuquerque L."/>
        </authorList>
    </citation>
    <scope>NUCLEOTIDE SEQUENCE [LARGE SCALE GENOMIC DNA]</scope>
    <source>
        <strain evidence="8 10">SPS-1037</strain>
    </source>
</reference>
<dbReference type="Pfam" id="PF00069">
    <property type="entry name" value="Pkinase"/>
    <property type="match status" value="1"/>
</dbReference>
<evidence type="ECO:0000256" key="1">
    <source>
        <dbReference type="ARBA" id="ARBA00022679"/>
    </source>
</evidence>
<keyword evidence="2" id="KW-0547">Nucleotide-binding</keyword>
<accession>A0A4V2UWC9</accession>
<dbReference type="PANTHER" id="PTHR43289:SF34">
    <property type="entry name" value="SERINE_THREONINE-PROTEIN KINASE YBDM-RELATED"/>
    <property type="match status" value="1"/>
</dbReference>
<gene>
    <name evidence="8" type="primary">spkD</name>
    <name evidence="7" type="ORF">EDC36_10395</name>
    <name evidence="8" type="ORF">Tigna_00860</name>
</gene>
<dbReference type="PANTHER" id="PTHR43289">
    <property type="entry name" value="MITOGEN-ACTIVATED PROTEIN KINASE KINASE KINASE 20-RELATED"/>
    <property type="match status" value="1"/>
</dbReference>
<feature type="region of interest" description="Disordered" evidence="5">
    <location>
        <begin position="296"/>
        <end position="336"/>
    </location>
</feature>
<dbReference type="Gene3D" id="1.10.510.10">
    <property type="entry name" value="Transferase(Phosphotransferase) domain 1"/>
    <property type="match status" value="1"/>
</dbReference>
<dbReference type="PROSITE" id="PS00108">
    <property type="entry name" value="PROTEIN_KINASE_ST"/>
    <property type="match status" value="1"/>
</dbReference>
<reference evidence="7 9" key="1">
    <citation type="submission" date="2019-03" db="EMBL/GenBank/DDBJ databases">
        <title>Genomic Encyclopedia of Type Strains, Phase IV (KMG-IV): sequencing the most valuable type-strain genomes for metagenomic binning, comparative biology and taxonomic classification.</title>
        <authorList>
            <person name="Goeker M."/>
        </authorList>
    </citation>
    <scope>NUCLEOTIDE SEQUENCE [LARGE SCALE GENOMIC DNA]</scope>
    <source>
        <strain evidence="7 9">DSM 12034</strain>
    </source>
</reference>
<evidence type="ECO:0000259" key="6">
    <source>
        <dbReference type="PROSITE" id="PS50011"/>
    </source>
</evidence>
<evidence type="ECO:0000256" key="4">
    <source>
        <dbReference type="ARBA" id="ARBA00022840"/>
    </source>
</evidence>
<evidence type="ECO:0000256" key="2">
    <source>
        <dbReference type="ARBA" id="ARBA00022741"/>
    </source>
</evidence>
<dbReference type="OrthoDB" id="9801841at2"/>
<sequence length="336" mass="37326">MSKTRPAPLPADTLVGGYRIVRVLASGGFGLVYLARDASGSPVAIKEYLPTALCTRAPGERLPQVRPDKQALYRLGLRGFFEEARALAQIAHPAVVGVQHFFHANDTVYLVMEYLQGASLQDYIVVARERQLRHVLQEGTIRALFDEVLRGLRIVHQHGLLHLDIKPANILITDDDRAVLIDFGAAREALQHEGDYVRPMYTPGFAAPEMYQRGPHGALGPWTDLYAIGACLYSCMVGYPPPDAPTRQQRERLLGPLARLQGVYSDNLREAVRWCMMLDPASRPQSVYALQRELAREDEDEAAPPAPPPWWARWRTRADRPPSHAGAPTSTATPTV</sequence>
<dbReference type="EMBL" id="SMAH01000003">
    <property type="protein sequence ID" value="TCS99037.1"/>
    <property type="molecule type" value="Genomic_DNA"/>
</dbReference>
<dbReference type="Proteomes" id="UP000295536">
    <property type="component" value="Unassembled WGS sequence"/>
</dbReference>